<comment type="caution">
    <text evidence="1">The sequence shown here is derived from an EMBL/GenBank/DDBJ whole genome shotgun (WGS) entry which is preliminary data.</text>
</comment>
<protein>
    <submittedName>
        <fullName evidence="1">Uncharacterized protein</fullName>
    </submittedName>
</protein>
<proteinExistence type="predicted"/>
<dbReference type="Proteomes" id="UP000093197">
    <property type="component" value="Unassembled WGS sequence"/>
</dbReference>
<gene>
    <name evidence="1" type="ORF">AC094_05550</name>
</gene>
<sequence length="48" mass="5727">MNGLKSKPFFTYWLRLQKGILSSISKFSYKIRYHTKQNKRIFPSSGEN</sequence>
<dbReference type="AlphaFoldDB" id="A0A853Q5E5"/>
<accession>A0A853Q5E5</accession>
<name>A0A853Q5E5_BACFG</name>
<dbReference type="EMBL" id="LIDT01000006">
    <property type="protein sequence ID" value="OCR36240.1"/>
    <property type="molecule type" value="Genomic_DNA"/>
</dbReference>
<evidence type="ECO:0000313" key="2">
    <source>
        <dbReference type="Proteomes" id="UP000093197"/>
    </source>
</evidence>
<organism evidence="1 2">
    <name type="scientific">Bacteroides fragilis</name>
    <dbReference type="NCBI Taxonomy" id="817"/>
    <lineage>
        <taxon>Bacteria</taxon>
        <taxon>Pseudomonadati</taxon>
        <taxon>Bacteroidota</taxon>
        <taxon>Bacteroidia</taxon>
        <taxon>Bacteroidales</taxon>
        <taxon>Bacteroidaceae</taxon>
        <taxon>Bacteroides</taxon>
    </lineage>
</organism>
<evidence type="ECO:0000313" key="1">
    <source>
        <dbReference type="EMBL" id="OCR36240.1"/>
    </source>
</evidence>
<reference evidence="1 2" key="1">
    <citation type="journal article" date="2016" name="PLoS ONE">
        <title>Genomic Diversity of Enterotoxigenic Strains of Bacteroides fragilis.</title>
        <authorList>
            <person name="Pierce J.V."/>
            <person name="Bernstein H.D."/>
        </authorList>
    </citation>
    <scope>NUCLEOTIDE SEQUENCE [LARGE SCALE GENOMIC DNA]</scope>
    <source>
        <strain evidence="1 2">20793-3</strain>
    </source>
</reference>